<sequence>MSVGCCGPGLYDSREFLYEPTHTSNKFYFNRGNSSCCFSSLFSTSQDCLLSCIKNFKCDSEFSSPVYDSNLYGISSCNCCNCHYECNCGYNCGYNGRSCGCCTNFGGYDGPCYFSAIHNSEIPFSFGSNDLNNRSMSGPYVSNFNYAYCQFLPINSIPQIDRSKNFHNDISVTEMKKRECNRYQPPNNHYQPFKPKCFSFKFEKANEENGGKRNSKSGSKSPNDVPLTYDEEDKRKSRSSPLEFFLNFQLHDQLLSNDFFQFFDRKQTDKKVVKPSKNDKKEKKAEKKEQKQDGRKGSKDKKTKKKAENKKKPPKKK</sequence>
<dbReference type="CTD" id="20206609"/>
<dbReference type="EnsemblMetazoa" id="HelroT178102">
    <property type="protein sequence ID" value="HelroP178102"/>
    <property type="gene ID" value="HelroG178102"/>
</dbReference>
<organism evidence="3 4">
    <name type="scientific">Helobdella robusta</name>
    <name type="common">Californian leech</name>
    <dbReference type="NCBI Taxonomy" id="6412"/>
    <lineage>
        <taxon>Eukaryota</taxon>
        <taxon>Metazoa</taxon>
        <taxon>Spiralia</taxon>
        <taxon>Lophotrochozoa</taxon>
        <taxon>Annelida</taxon>
        <taxon>Clitellata</taxon>
        <taxon>Hirudinea</taxon>
        <taxon>Rhynchobdellida</taxon>
        <taxon>Glossiphoniidae</taxon>
        <taxon>Helobdella</taxon>
    </lineage>
</organism>
<feature type="region of interest" description="Disordered" evidence="1">
    <location>
        <begin position="268"/>
        <end position="317"/>
    </location>
</feature>
<dbReference type="GeneID" id="20206609"/>
<dbReference type="KEGG" id="hro:HELRODRAFT_178102"/>
<feature type="compositionally biased region" description="Basic residues" evidence="1">
    <location>
        <begin position="298"/>
        <end position="317"/>
    </location>
</feature>
<evidence type="ECO:0000313" key="4">
    <source>
        <dbReference type="Proteomes" id="UP000015101"/>
    </source>
</evidence>
<evidence type="ECO:0000313" key="2">
    <source>
        <dbReference type="EMBL" id="ESN97317.1"/>
    </source>
</evidence>
<dbReference type="AlphaFoldDB" id="T1FCR0"/>
<feature type="compositionally biased region" description="Basic and acidic residues" evidence="1">
    <location>
        <begin position="268"/>
        <end position="297"/>
    </location>
</feature>
<evidence type="ECO:0000256" key="1">
    <source>
        <dbReference type="SAM" id="MobiDB-lite"/>
    </source>
</evidence>
<evidence type="ECO:0000313" key="3">
    <source>
        <dbReference type="EnsemblMetazoa" id="HelroP178102"/>
    </source>
</evidence>
<dbReference type="EMBL" id="AMQM01006300">
    <property type="status" value="NOT_ANNOTATED_CDS"/>
    <property type="molecule type" value="Genomic_DNA"/>
</dbReference>
<gene>
    <name evidence="3" type="primary">20206609</name>
    <name evidence="2" type="ORF">HELRODRAFT_178102</name>
</gene>
<proteinExistence type="predicted"/>
<dbReference type="EMBL" id="KB097379">
    <property type="protein sequence ID" value="ESN97317.1"/>
    <property type="molecule type" value="Genomic_DNA"/>
</dbReference>
<reference evidence="3" key="3">
    <citation type="submission" date="2015-06" db="UniProtKB">
        <authorList>
            <consortium name="EnsemblMetazoa"/>
        </authorList>
    </citation>
    <scope>IDENTIFICATION</scope>
</reference>
<protein>
    <submittedName>
        <fullName evidence="2 3">Uncharacterized protein</fullName>
    </submittedName>
</protein>
<name>T1FCR0_HELRO</name>
<dbReference type="Proteomes" id="UP000015101">
    <property type="component" value="Unassembled WGS sequence"/>
</dbReference>
<feature type="region of interest" description="Disordered" evidence="1">
    <location>
        <begin position="208"/>
        <end position="234"/>
    </location>
</feature>
<dbReference type="RefSeq" id="XP_009024495.1">
    <property type="nucleotide sequence ID" value="XM_009026247.1"/>
</dbReference>
<dbReference type="InParanoid" id="T1FCR0"/>
<keyword evidence="4" id="KW-1185">Reference proteome</keyword>
<reference evidence="2 4" key="2">
    <citation type="journal article" date="2013" name="Nature">
        <title>Insights into bilaterian evolution from three spiralian genomes.</title>
        <authorList>
            <person name="Simakov O."/>
            <person name="Marletaz F."/>
            <person name="Cho S.J."/>
            <person name="Edsinger-Gonzales E."/>
            <person name="Havlak P."/>
            <person name="Hellsten U."/>
            <person name="Kuo D.H."/>
            <person name="Larsson T."/>
            <person name="Lv J."/>
            <person name="Arendt D."/>
            <person name="Savage R."/>
            <person name="Osoegawa K."/>
            <person name="de Jong P."/>
            <person name="Grimwood J."/>
            <person name="Chapman J.A."/>
            <person name="Shapiro H."/>
            <person name="Aerts A."/>
            <person name="Otillar R.P."/>
            <person name="Terry A.Y."/>
            <person name="Boore J.L."/>
            <person name="Grigoriev I.V."/>
            <person name="Lindberg D.R."/>
            <person name="Seaver E.C."/>
            <person name="Weisblat D.A."/>
            <person name="Putnam N.H."/>
            <person name="Rokhsar D.S."/>
        </authorList>
    </citation>
    <scope>NUCLEOTIDE SEQUENCE</scope>
</reference>
<dbReference type="HOGENOM" id="CLU_877938_0_0_1"/>
<accession>T1FCR0</accession>
<reference evidence="4" key="1">
    <citation type="submission" date="2012-12" db="EMBL/GenBank/DDBJ databases">
        <authorList>
            <person name="Hellsten U."/>
            <person name="Grimwood J."/>
            <person name="Chapman J.A."/>
            <person name="Shapiro H."/>
            <person name="Aerts A."/>
            <person name="Otillar R.P."/>
            <person name="Terry A.Y."/>
            <person name="Boore J.L."/>
            <person name="Simakov O."/>
            <person name="Marletaz F."/>
            <person name="Cho S.-J."/>
            <person name="Edsinger-Gonzales E."/>
            <person name="Havlak P."/>
            <person name="Kuo D.-H."/>
            <person name="Larsson T."/>
            <person name="Lv J."/>
            <person name="Arendt D."/>
            <person name="Savage R."/>
            <person name="Osoegawa K."/>
            <person name="de Jong P."/>
            <person name="Lindberg D.R."/>
            <person name="Seaver E.C."/>
            <person name="Weisblat D.A."/>
            <person name="Putnam N.H."/>
            <person name="Grigoriev I.V."/>
            <person name="Rokhsar D.S."/>
        </authorList>
    </citation>
    <scope>NUCLEOTIDE SEQUENCE</scope>
</reference>